<name>A0A6P2BV23_9ACTN</name>
<gene>
    <name evidence="1" type="ORF">EAS64_25475</name>
</gene>
<organism evidence="1 2">
    <name type="scientific">Trebonia kvetii</name>
    <dbReference type="NCBI Taxonomy" id="2480626"/>
    <lineage>
        <taxon>Bacteria</taxon>
        <taxon>Bacillati</taxon>
        <taxon>Actinomycetota</taxon>
        <taxon>Actinomycetes</taxon>
        <taxon>Streptosporangiales</taxon>
        <taxon>Treboniaceae</taxon>
        <taxon>Trebonia</taxon>
    </lineage>
</organism>
<dbReference type="Proteomes" id="UP000460272">
    <property type="component" value="Unassembled WGS sequence"/>
</dbReference>
<dbReference type="AlphaFoldDB" id="A0A6P2BV23"/>
<reference evidence="1 2" key="1">
    <citation type="submission" date="2018-11" db="EMBL/GenBank/DDBJ databases">
        <title>Trebonia kvetii gen.nov., sp.nov., a novel acidophilic actinobacterium, and proposal of the new actinobacterial family Treboniaceae fam. nov.</title>
        <authorList>
            <person name="Rapoport D."/>
            <person name="Sagova-Mareckova M."/>
            <person name="Sedlacek I."/>
            <person name="Provaznik J."/>
            <person name="Kralova S."/>
            <person name="Pavlinic D."/>
            <person name="Benes V."/>
            <person name="Kopecky J."/>
        </authorList>
    </citation>
    <scope>NUCLEOTIDE SEQUENCE [LARGE SCALE GENOMIC DNA]</scope>
    <source>
        <strain evidence="1 2">15Tr583</strain>
    </source>
</reference>
<accession>A0A6P2BV23</accession>
<dbReference type="RefSeq" id="WP_145856945.1">
    <property type="nucleotide sequence ID" value="NZ_RPFW01000005.1"/>
</dbReference>
<evidence type="ECO:0000313" key="1">
    <source>
        <dbReference type="EMBL" id="TVZ02181.1"/>
    </source>
</evidence>
<comment type="caution">
    <text evidence="1">The sequence shown here is derived from an EMBL/GenBank/DDBJ whole genome shotgun (WGS) entry which is preliminary data.</text>
</comment>
<dbReference type="OrthoDB" id="4507925at2"/>
<dbReference type="EMBL" id="RPFW01000005">
    <property type="protein sequence ID" value="TVZ02181.1"/>
    <property type="molecule type" value="Genomic_DNA"/>
</dbReference>
<proteinExistence type="predicted"/>
<evidence type="ECO:0000313" key="2">
    <source>
        <dbReference type="Proteomes" id="UP000460272"/>
    </source>
</evidence>
<protein>
    <submittedName>
        <fullName evidence="1">Uncharacterized protein</fullName>
    </submittedName>
</protein>
<keyword evidence="2" id="KW-1185">Reference proteome</keyword>
<sequence>MTTAQRHPLTPVAPPEVIPGFYTRDEVSALFGTVRRHAPWRLVLAHHFTSTEEYLAISGGRDRNSGATLADFTAPVFRGYLAKEGIVLFDELHDIYLSRKLLDPVLRLHGARYGFASHMLFNICGPAHSFDAGHFDGGNWRGISSVGCPVWLMGVMAKSGLFDPWLVKTGQVITYFYDSDIDGGFTYWPDGPEMAPRRLAPPFRNTAVLSDNSRMYHRREASGPRDRRDLPALEMTSLLHADGDAWSIRNGETEIARFAGKDSRTLFHYTALVFDDASDVNRYLDHTDDLTYEKVFDLLIADLKGRGSKFTEPSDPMTNRAFISLLTETYAMAPRQYPAEAPLDVHAA</sequence>